<dbReference type="PRINTS" id="PR00111">
    <property type="entry name" value="ABHYDROLASE"/>
</dbReference>
<keyword evidence="6" id="KW-1185">Reference proteome</keyword>
<dbReference type="InterPro" id="IPR000073">
    <property type="entry name" value="AB_hydrolase_1"/>
</dbReference>
<sequence>MRLVPVVGGKYKVWTKRVGNGATKVLLLHGGPAFSHEYLEVMAAFLPEAGYEIYFHDQLGVNNSDQPADASLWTVPRYLQEVEEVRRGLGLDKFVLFGHSWGGVLAIEYALKHPQALKGLVISNMVAGMQAYLKRVNHLKETLLPAPLLKQINALEQAKDFDNPAYEQIIMANLYNRIICRLDPWPDALMRSFKHMNKDIYIQMQGPSEFEVSGSLKDWERWDRLKDIKTRTLILGAMHDTMDPEDLQRMAKMMPNARAEICPNGSHLAMWDDQDAYFGHLLRFLATV</sequence>
<dbReference type="InterPro" id="IPR005945">
    <property type="entry name" value="Pro_imino_pep"/>
</dbReference>
<dbReference type="SUPFAM" id="SSF53474">
    <property type="entry name" value="alpha/beta-Hydrolases"/>
    <property type="match status" value="1"/>
</dbReference>
<comment type="similarity">
    <text evidence="1 3">Belongs to the peptidase S33 family.</text>
</comment>
<accession>A0ABN1JWF7</accession>
<gene>
    <name evidence="5" type="ORF">GCM10009107_16820</name>
</gene>
<dbReference type="NCBIfam" id="TIGR01250">
    <property type="entry name" value="pro_imino_pep_2"/>
    <property type="match status" value="1"/>
</dbReference>
<name>A0ABN1JWF7_9BURK</name>
<dbReference type="InterPro" id="IPR029058">
    <property type="entry name" value="AB_hydrolase_fold"/>
</dbReference>
<dbReference type="InterPro" id="IPR050266">
    <property type="entry name" value="AB_hydrolase_sf"/>
</dbReference>
<dbReference type="PRINTS" id="PR00793">
    <property type="entry name" value="PROAMNOPTASE"/>
</dbReference>
<proteinExistence type="inferred from homology"/>
<dbReference type="PANTHER" id="PTHR43798">
    <property type="entry name" value="MONOACYLGLYCEROL LIPASE"/>
    <property type="match status" value="1"/>
</dbReference>
<dbReference type="PANTHER" id="PTHR43798:SF33">
    <property type="entry name" value="HYDROLASE, PUTATIVE (AFU_ORTHOLOGUE AFUA_2G14860)-RELATED"/>
    <property type="match status" value="1"/>
</dbReference>
<dbReference type="Proteomes" id="UP001500279">
    <property type="component" value="Unassembled WGS sequence"/>
</dbReference>
<keyword evidence="2 3" id="KW-0378">Hydrolase</keyword>
<comment type="caution">
    <text evidence="5">The sequence shown here is derived from an EMBL/GenBank/DDBJ whole genome shotgun (WGS) entry which is preliminary data.</text>
</comment>
<dbReference type="Pfam" id="PF00561">
    <property type="entry name" value="Abhydrolase_1"/>
    <property type="match status" value="1"/>
</dbReference>
<organism evidence="5 6">
    <name type="scientific">Ideonella azotifigens</name>
    <dbReference type="NCBI Taxonomy" id="513160"/>
    <lineage>
        <taxon>Bacteria</taxon>
        <taxon>Pseudomonadati</taxon>
        <taxon>Pseudomonadota</taxon>
        <taxon>Betaproteobacteria</taxon>
        <taxon>Burkholderiales</taxon>
        <taxon>Sphaerotilaceae</taxon>
        <taxon>Ideonella</taxon>
    </lineage>
</organism>
<feature type="domain" description="AB hydrolase-1" evidence="4">
    <location>
        <begin position="25"/>
        <end position="273"/>
    </location>
</feature>
<evidence type="ECO:0000313" key="5">
    <source>
        <dbReference type="EMBL" id="GAA0747886.1"/>
    </source>
</evidence>
<evidence type="ECO:0000256" key="3">
    <source>
        <dbReference type="PIRNR" id="PIRNR005539"/>
    </source>
</evidence>
<evidence type="ECO:0000256" key="2">
    <source>
        <dbReference type="ARBA" id="ARBA00022801"/>
    </source>
</evidence>
<protein>
    <submittedName>
        <fullName evidence="5">Proline-specific peptidase family protein</fullName>
    </submittedName>
</protein>
<evidence type="ECO:0000259" key="4">
    <source>
        <dbReference type="Pfam" id="PF00561"/>
    </source>
</evidence>
<evidence type="ECO:0000313" key="6">
    <source>
        <dbReference type="Proteomes" id="UP001500279"/>
    </source>
</evidence>
<dbReference type="EMBL" id="BAAAEW010000007">
    <property type="protein sequence ID" value="GAA0747886.1"/>
    <property type="molecule type" value="Genomic_DNA"/>
</dbReference>
<evidence type="ECO:0000256" key="1">
    <source>
        <dbReference type="ARBA" id="ARBA00010088"/>
    </source>
</evidence>
<dbReference type="PIRSF" id="PIRSF005539">
    <property type="entry name" value="Pept_S33_TRI_F1"/>
    <property type="match status" value="1"/>
</dbReference>
<dbReference type="InterPro" id="IPR002410">
    <property type="entry name" value="Peptidase_S33"/>
</dbReference>
<reference evidence="5 6" key="1">
    <citation type="journal article" date="2019" name="Int. J. Syst. Evol. Microbiol.">
        <title>The Global Catalogue of Microorganisms (GCM) 10K type strain sequencing project: providing services to taxonomists for standard genome sequencing and annotation.</title>
        <authorList>
            <consortium name="The Broad Institute Genomics Platform"/>
            <consortium name="The Broad Institute Genome Sequencing Center for Infectious Disease"/>
            <person name="Wu L."/>
            <person name="Ma J."/>
        </authorList>
    </citation>
    <scope>NUCLEOTIDE SEQUENCE [LARGE SCALE GENOMIC DNA]</scope>
    <source>
        <strain evidence="5 6">JCM 15503</strain>
    </source>
</reference>
<dbReference type="Gene3D" id="3.40.50.1820">
    <property type="entry name" value="alpha/beta hydrolase"/>
    <property type="match status" value="1"/>
</dbReference>